<dbReference type="Pfam" id="PF13524">
    <property type="entry name" value="Glyco_trans_1_2"/>
    <property type="match status" value="1"/>
</dbReference>
<keyword evidence="3" id="KW-1185">Reference proteome</keyword>
<protein>
    <submittedName>
        <fullName evidence="2">Glycosyltransferase</fullName>
        <ecNumber evidence="2">2.4.-.-</ecNumber>
    </submittedName>
</protein>
<proteinExistence type="predicted"/>
<evidence type="ECO:0000259" key="1">
    <source>
        <dbReference type="Pfam" id="PF13524"/>
    </source>
</evidence>
<dbReference type="SUPFAM" id="SSF53756">
    <property type="entry name" value="UDP-Glycosyltransferase/glycogen phosphorylase"/>
    <property type="match status" value="1"/>
</dbReference>
<dbReference type="InterPro" id="IPR055259">
    <property type="entry name" value="YkvP/CgeB_Glyco_trans-like"/>
</dbReference>
<feature type="domain" description="Spore protein YkvP/CgeB glycosyl transferase-like" evidence="1">
    <location>
        <begin position="210"/>
        <end position="319"/>
    </location>
</feature>
<accession>A0ABU9VJR2</accession>
<name>A0ABU9VJR2_9BACI</name>
<dbReference type="GO" id="GO:0016757">
    <property type="term" value="F:glycosyltransferase activity"/>
    <property type="evidence" value="ECO:0007669"/>
    <property type="project" value="UniProtKB-KW"/>
</dbReference>
<sequence>MKIFQGITEIAGQMGIMAGEFKKEGHEVNSYNTFQSYLGYEEHLQYMEKEQIAQIADQLIDQHDLFHFHYAQSLRDDYTDLQRLKGSGKKAVMHHWGNDVRFHDMARVQNPYAYTGDSPPNEYIDYRLKQIGSVIEDAIVQDYEVYDYVKDYYKRVHVVPIAIDLSKIQQVKTTPKSVPLLVHAPTNPYFKGTVHVERAIKQLKETHSFRYQRIEHMNHEKAVELYKEADIILDQILCGSYGLLSVETMALGKPVVTFVRDDLLTKFTEVPPVVNANPHTIYETVKGLLDAPESWQEIGLRGREYVETYHDSKVVAEQIKKIYQTLPAL</sequence>
<comment type="caution">
    <text evidence="2">The sequence shown here is derived from an EMBL/GenBank/DDBJ whole genome shotgun (WGS) entry which is preliminary data.</text>
</comment>
<dbReference type="Proteomes" id="UP001418796">
    <property type="component" value="Unassembled WGS sequence"/>
</dbReference>
<keyword evidence="2" id="KW-0328">Glycosyltransferase</keyword>
<dbReference type="EC" id="2.4.-.-" evidence="2"/>
<dbReference type="EMBL" id="JBCITK010000001">
    <property type="protein sequence ID" value="MEN0644149.1"/>
    <property type="molecule type" value="Genomic_DNA"/>
</dbReference>
<organism evidence="2 3">
    <name type="scientific">Alkalicoccobacillus gibsonii</name>
    <dbReference type="NCBI Taxonomy" id="79881"/>
    <lineage>
        <taxon>Bacteria</taxon>
        <taxon>Bacillati</taxon>
        <taxon>Bacillota</taxon>
        <taxon>Bacilli</taxon>
        <taxon>Bacillales</taxon>
        <taxon>Bacillaceae</taxon>
        <taxon>Alkalicoccobacillus</taxon>
    </lineage>
</organism>
<gene>
    <name evidence="2" type="ORF">MKY91_13440</name>
</gene>
<dbReference type="RefSeq" id="WP_343130915.1">
    <property type="nucleotide sequence ID" value="NZ_JBCITK010000001.1"/>
</dbReference>
<evidence type="ECO:0000313" key="3">
    <source>
        <dbReference type="Proteomes" id="UP001418796"/>
    </source>
</evidence>
<keyword evidence="2" id="KW-0808">Transferase</keyword>
<reference evidence="2 3" key="1">
    <citation type="submission" date="2024-03" db="EMBL/GenBank/DDBJ databases">
        <title>Bacilli Hybrid Assemblies.</title>
        <authorList>
            <person name="Kovac J."/>
        </authorList>
    </citation>
    <scope>NUCLEOTIDE SEQUENCE [LARGE SCALE GENOMIC DNA]</scope>
    <source>
        <strain evidence="2 3">FSL R7-0666</strain>
    </source>
</reference>
<evidence type="ECO:0000313" key="2">
    <source>
        <dbReference type="EMBL" id="MEN0644149.1"/>
    </source>
</evidence>
<dbReference type="Gene3D" id="3.40.50.2000">
    <property type="entry name" value="Glycogen Phosphorylase B"/>
    <property type="match status" value="1"/>
</dbReference>